<dbReference type="Gene3D" id="3.40.50.1700">
    <property type="entry name" value="Glycoside hydrolase family 3 C-terminal domain"/>
    <property type="match status" value="1"/>
</dbReference>
<dbReference type="GO" id="GO:0004563">
    <property type="term" value="F:beta-N-acetylhexosaminidase activity"/>
    <property type="evidence" value="ECO:0007669"/>
    <property type="project" value="UniProtKB-EC"/>
</dbReference>
<evidence type="ECO:0000256" key="4">
    <source>
        <dbReference type="ARBA" id="ARBA00022801"/>
    </source>
</evidence>
<comment type="catalytic activity">
    <reaction evidence="1">
        <text>Hydrolysis of terminal non-reducing N-acetyl-D-hexosamine residues in N-acetyl-beta-D-hexosaminides.</text>
        <dbReference type="EC" id="3.2.1.52"/>
    </reaction>
</comment>
<keyword evidence="6" id="KW-0175">Coiled coil</keyword>
<dbReference type="InterPro" id="IPR019800">
    <property type="entry name" value="Glyco_hydro_3_AS"/>
</dbReference>
<evidence type="ECO:0000256" key="5">
    <source>
        <dbReference type="ARBA" id="ARBA00023295"/>
    </source>
</evidence>
<evidence type="ECO:0000313" key="9">
    <source>
        <dbReference type="Proteomes" id="UP000501602"/>
    </source>
</evidence>
<feature type="coiled-coil region" evidence="6">
    <location>
        <begin position="320"/>
        <end position="347"/>
    </location>
</feature>
<name>A0A6H1UC40_9GAMM</name>
<dbReference type="Proteomes" id="UP000501602">
    <property type="component" value="Chromosome"/>
</dbReference>
<evidence type="ECO:0000259" key="7">
    <source>
        <dbReference type="Pfam" id="PF00933"/>
    </source>
</evidence>
<evidence type="ECO:0000256" key="1">
    <source>
        <dbReference type="ARBA" id="ARBA00001231"/>
    </source>
</evidence>
<protein>
    <recommendedName>
        <fullName evidence="3">beta-N-acetylhexosaminidase</fullName>
        <ecNumber evidence="3">3.2.1.52</ecNumber>
    </recommendedName>
</protein>
<evidence type="ECO:0000256" key="2">
    <source>
        <dbReference type="ARBA" id="ARBA00005336"/>
    </source>
</evidence>
<dbReference type="EC" id="3.2.1.52" evidence="3"/>
<dbReference type="InterPro" id="IPR036881">
    <property type="entry name" value="Glyco_hydro_3_C_sf"/>
</dbReference>
<evidence type="ECO:0000313" key="8">
    <source>
        <dbReference type="EMBL" id="QIZ75933.1"/>
    </source>
</evidence>
<dbReference type="PANTHER" id="PTHR30480:SF13">
    <property type="entry name" value="BETA-HEXOSAMINIDASE"/>
    <property type="match status" value="1"/>
</dbReference>
<evidence type="ECO:0000256" key="3">
    <source>
        <dbReference type="ARBA" id="ARBA00012663"/>
    </source>
</evidence>
<dbReference type="EMBL" id="CP051180">
    <property type="protein sequence ID" value="QIZ75933.1"/>
    <property type="molecule type" value="Genomic_DNA"/>
</dbReference>
<dbReference type="InterPro" id="IPR017853">
    <property type="entry name" value="GH"/>
</dbReference>
<feature type="domain" description="Glycoside hydrolase family 3 N-terminal" evidence="7">
    <location>
        <begin position="12"/>
        <end position="353"/>
    </location>
</feature>
<proteinExistence type="inferred from homology"/>
<dbReference type="GO" id="GO:0005975">
    <property type="term" value="P:carbohydrate metabolic process"/>
    <property type="evidence" value="ECO:0007669"/>
    <property type="project" value="InterPro"/>
</dbReference>
<dbReference type="RefSeq" id="WP_168659194.1">
    <property type="nucleotide sequence ID" value="NZ_CP051180.1"/>
</dbReference>
<dbReference type="GO" id="GO:0009254">
    <property type="term" value="P:peptidoglycan turnover"/>
    <property type="evidence" value="ECO:0007669"/>
    <property type="project" value="TreeGrafter"/>
</dbReference>
<gene>
    <name evidence="8" type="ORF">HER31_02975</name>
</gene>
<accession>A0A6H1UC40</accession>
<sequence length="561" mass="60434">MTLIRQQLAQRLMIDLRHFSFDGVLKPVTQLDDNLKQLISSRGIGGVILFGENCQSAQQVRWLTDELQDASRAGALGLPLLLSIDQEGGRVVRTDRSWSTSLAGNMAIGATAAQHGDDYATAAASVIANELDALGINTVHAPCVDLNNNRDNPVINVRAFGETADLVSTLGLASCRAFASAGIAATLKHFPGHGDTATDSHTGLPLVAHSREHIERHELQPYRKIIAISPPPLVMTAHIQYPALDSSTVAGEIRPATMSRAIITGLLRDDIGYNGVVITDALDMAAIAKLMPPSQAVIEVFNAGVDIALMPLKIRDVSDFAKLDALLDRLEQALQQNELSLAEHQQSFKRIRSLKSTLKIEHSDLQTLACAEHRALELSLAQAAVTTVSGSRPEILDNSKRLLLLLPGKPLLQGLNQALAQLGGNEIEAVDISEEVVDWPERLARCDVVISGFVSPRQSAAELGGVDDLRLLDEQAVINAYQPNRLVVPLQLAQQMAKPVVYLSLRAPYDIALFGQYADWTLASYAYHVDSSEDPGASLTALAQAILGQFSPTGKLPVTVE</sequence>
<comment type="similarity">
    <text evidence="2">Belongs to the glycosyl hydrolase 3 family.</text>
</comment>
<dbReference type="Gene3D" id="3.20.20.300">
    <property type="entry name" value="Glycoside hydrolase, family 3, N-terminal domain"/>
    <property type="match status" value="1"/>
</dbReference>
<dbReference type="InterPro" id="IPR050226">
    <property type="entry name" value="NagZ_Beta-hexosaminidase"/>
</dbReference>
<dbReference type="Pfam" id="PF00933">
    <property type="entry name" value="Glyco_hydro_3"/>
    <property type="match status" value="1"/>
</dbReference>
<dbReference type="KEGG" id="fes:HER31_02975"/>
<dbReference type="SUPFAM" id="SSF51445">
    <property type="entry name" value="(Trans)glycosidases"/>
    <property type="match status" value="1"/>
</dbReference>
<dbReference type="InterPro" id="IPR036962">
    <property type="entry name" value="Glyco_hydro_3_N_sf"/>
</dbReference>
<reference evidence="8 9" key="1">
    <citation type="submission" date="2020-04" db="EMBL/GenBank/DDBJ databases">
        <title>Ferrimonas sp. S7 isolated from sea water.</title>
        <authorList>
            <person name="Bae S.S."/>
            <person name="Baek K."/>
        </authorList>
    </citation>
    <scope>NUCLEOTIDE SEQUENCE [LARGE SCALE GENOMIC DNA]</scope>
    <source>
        <strain evidence="8 9">S7</strain>
    </source>
</reference>
<keyword evidence="9" id="KW-1185">Reference proteome</keyword>
<organism evidence="8 9">
    <name type="scientific">Ferrimonas lipolytica</name>
    <dbReference type="NCBI Taxonomy" id="2724191"/>
    <lineage>
        <taxon>Bacteria</taxon>
        <taxon>Pseudomonadati</taxon>
        <taxon>Pseudomonadota</taxon>
        <taxon>Gammaproteobacteria</taxon>
        <taxon>Alteromonadales</taxon>
        <taxon>Ferrimonadaceae</taxon>
        <taxon>Ferrimonas</taxon>
    </lineage>
</organism>
<keyword evidence="4 8" id="KW-0378">Hydrolase</keyword>
<evidence type="ECO:0000256" key="6">
    <source>
        <dbReference type="SAM" id="Coils"/>
    </source>
</evidence>
<dbReference type="InterPro" id="IPR001764">
    <property type="entry name" value="Glyco_hydro_3_N"/>
</dbReference>
<keyword evidence="5" id="KW-0326">Glycosidase</keyword>
<dbReference type="PROSITE" id="PS00775">
    <property type="entry name" value="GLYCOSYL_HYDROL_F3"/>
    <property type="match status" value="1"/>
</dbReference>
<dbReference type="PANTHER" id="PTHR30480">
    <property type="entry name" value="BETA-HEXOSAMINIDASE-RELATED"/>
    <property type="match status" value="1"/>
</dbReference>
<dbReference type="AlphaFoldDB" id="A0A6H1UC40"/>